<dbReference type="GO" id="GO:0008124">
    <property type="term" value="F:4-alpha-hydroxytetrahydrobiopterin dehydratase activity"/>
    <property type="evidence" value="ECO:0007669"/>
    <property type="project" value="UniProtKB-EC"/>
</dbReference>
<evidence type="ECO:0000256" key="18">
    <source>
        <dbReference type="ARBA" id="ARBA00042969"/>
    </source>
</evidence>
<dbReference type="PaxDb" id="30732-ENSOMEP00000024963"/>
<evidence type="ECO:0000256" key="8">
    <source>
        <dbReference type="ARBA" id="ARBA00023007"/>
    </source>
</evidence>
<dbReference type="NCBIfam" id="NF002018">
    <property type="entry name" value="PRK00823.1-3"/>
    <property type="match status" value="1"/>
</dbReference>
<evidence type="ECO:0000256" key="4">
    <source>
        <dbReference type="ARBA" id="ARBA00006472"/>
    </source>
</evidence>
<comment type="similarity">
    <text evidence="4">Belongs to the pterin-4-alpha-carbinolamine dehydratase family.</text>
</comment>
<evidence type="ECO:0000256" key="12">
    <source>
        <dbReference type="ARBA" id="ARBA00023239"/>
    </source>
</evidence>
<dbReference type="Proteomes" id="UP000261560">
    <property type="component" value="Unplaced"/>
</dbReference>
<dbReference type="SUPFAM" id="SSF55248">
    <property type="entry name" value="PCD-like"/>
    <property type="match status" value="1"/>
</dbReference>
<keyword evidence="10" id="KW-0010">Activator</keyword>
<dbReference type="GO" id="GO:0005634">
    <property type="term" value="C:nucleus"/>
    <property type="evidence" value="ECO:0007669"/>
    <property type="project" value="UniProtKB-SubCell"/>
</dbReference>
<comment type="catalytic activity">
    <reaction evidence="1">
        <text>(4aS,6R)-4a-hydroxy-L-erythro-5,6,7,8-tetrahydrobiopterin = (6R)-L-erythro-6,7-dihydrobiopterin + H2O</text>
        <dbReference type="Rhea" id="RHEA:11920"/>
        <dbReference type="ChEBI" id="CHEBI:15377"/>
        <dbReference type="ChEBI" id="CHEBI:15642"/>
        <dbReference type="ChEBI" id="CHEBI:43120"/>
        <dbReference type="EC" id="4.2.1.96"/>
    </reaction>
</comment>
<evidence type="ECO:0000256" key="3">
    <source>
        <dbReference type="ARBA" id="ARBA00004496"/>
    </source>
</evidence>
<evidence type="ECO:0000256" key="2">
    <source>
        <dbReference type="ARBA" id="ARBA00004123"/>
    </source>
</evidence>
<evidence type="ECO:0000313" key="21">
    <source>
        <dbReference type="Proteomes" id="UP000261560"/>
    </source>
</evidence>
<dbReference type="AlphaFoldDB" id="A0A3B3D4E9"/>
<evidence type="ECO:0000256" key="19">
    <source>
        <dbReference type="ARBA" id="ARBA00045830"/>
    </source>
</evidence>
<dbReference type="GO" id="GO:0005737">
    <property type="term" value="C:cytoplasm"/>
    <property type="evidence" value="ECO:0007669"/>
    <property type="project" value="UniProtKB-SubCell"/>
</dbReference>
<protein>
    <recommendedName>
        <fullName evidence="16">Pterin-4-alpha-carbinolamine dehydratase</fullName>
        <ecNumber evidence="5">4.2.1.96</ecNumber>
    </recommendedName>
    <alternativeName>
        <fullName evidence="14">4-alpha-hydroxy-tetrahydropterin dehydratase</fullName>
    </alternativeName>
    <alternativeName>
        <fullName evidence="18">Dimerization cofactor of hepatocyte nuclear factor 1-alpha</fullName>
    </alternativeName>
    <alternativeName>
        <fullName evidence="17">Phenylalanine hydroxylase-stimulating protein</fullName>
    </alternativeName>
    <alternativeName>
        <fullName evidence="15">Pterin carbinolamine dehydratase</fullName>
    </alternativeName>
</protein>
<dbReference type="InterPro" id="IPR001533">
    <property type="entry name" value="Pterin_deHydtase"/>
</dbReference>
<organism evidence="20 21">
    <name type="scientific">Oryzias melastigma</name>
    <name type="common">Marine medaka</name>
    <dbReference type="NCBI Taxonomy" id="30732"/>
    <lineage>
        <taxon>Eukaryota</taxon>
        <taxon>Metazoa</taxon>
        <taxon>Chordata</taxon>
        <taxon>Craniata</taxon>
        <taxon>Vertebrata</taxon>
        <taxon>Euteleostomi</taxon>
        <taxon>Actinopterygii</taxon>
        <taxon>Neopterygii</taxon>
        <taxon>Teleostei</taxon>
        <taxon>Neoteleostei</taxon>
        <taxon>Acanthomorphata</taxon>
        <taxon>Ovalentaria</taxon>
        <taxon>Atherinomorphae</taxon>
        <taxon>Beloniformes</taxon>
        <taxon>Adrianichthyidae</taxon>
        <taxon>Oryziinae</taxon>
        <taxon>Oryzias</taxon>
    </lineage>
</organism>
<keyword evidence="7" id="KW-0007">Acetylation</keyword>
<dbReference type="Gene3D" id="3.30.1360.20">
    <property type="entry name" value="Transcriptional coactivator/pterin dehydratase"/>
    <property type="match status" value="1"/>
</dbReference>
<comment type="subcellular location">
    <subcellularLocation>
        <location evidence="3">Cytoplasm</location>
    </subcellularLocation>
    <subcellularLocation>
        <location evidence="2">Nucleus</location>
    </subcellularLocation>
</comment>
<dbReference type="STRING" id="30732.ENSOMEP00000024963"/>
<keyword evidence="9" id="KW-0805">Transcription regulation</keyword>
<evidence type="ECO:0000256" key="7">
    <source>
        <dbReference type="ARBA" id="ARBA00022990"/>
    </source>
</evidence>
<keyword evidence="12" id="KW-0456">Lyase</keyword>
<evidence type="ECO:0000256" key="16">
    <source>
        <dbReference type="ARBA" id="ARBA00040209"/>
    </source>
</evidence>
<evidence type="ECO:0000256" key="11">
    <source>
        <dbReference type="ARBA" id="ARBA00023163"/>
    </source>
</evidence>
<keyword evidence="8" id="KW-0783">Tetrahydrobiopterin biosynthesis</keyword>
<dbReference type="InterPro" id="IPR036428">
    <property type="entry name" value="PCD_sf"/>
</dbReference>
<dbReference type="GO" id="GO:0006729">
    <property type="term" value="P:tetrahydrobiopterin biosynthetic process"/>
    <property type="evidence" value="ECO:0007669"/>
    <property type="project" value="UniProtKB-KW"/>
</dbReference>
<keyword evidence="13" id="KW-0539">Nucleus</keyword>
<evidence type="ECO:0000256" key="10">
    <source>
        <dbReference type="ARBA" id="ARBA00023159"/>
    </source>
</evidence>
<dbReference type="HAMAP" id="MF_00434">
    <property type="entry name" value="Pterin_4_alpha"/>
    <property type="match status" value="1"/>
</dbReference>
<evidence type="ECO:0000256" key="6">
    <source>
        <dbReference type="ARBA" id="ARBA00022490"/>
    </source>
</evidence>
<dbReference type="Ensembl" id="ENSOMET00000008336.1">
    <property type="protein sequence ID" value="ENSOMEP00000024963.1"/>
    <property type="gene ID" value="ENSOMEG00000005964.1"/>
</dbReference>
<dbReference type="CDD" id="cd00914">
    <property type="entry name" value="PCD_DCoH_subfamily_b"/>
    <property type="match status" value="1"/>
</dbReference>
<dbReference type="EC" id="4.2.1.96" evidence="5"/>
<keyword evidence="6" id="KW-0963">Cytoplasm</keyword>
<proteinExistence type="inferred from homology"/>
<keyword evidence="21" id="KW-1185">Reference proteome</keyword>
<dbReference type="PANTHER" id="PTHR12599">
    <property type="entry name" value="PTERIN-4-ALPHA-CARBINOLAMINE DEHYDRATASE"/>
    <property type="match status" value="1"/>
</dbReference>
<reference evidence="20" key="1">
    <citation type="submission" date="2025-08" db="UniProtKB">
        <authorList>
            <consortium name="Ensembl"/>
        </authorList>
    </citation>
    <scope>IDENTIFICATION</scope>
</reference>
<sequence length="112" mass="12710">MCHSQGGWGPPAGKIQSLTEEERAHILPILRSAQWVEVGGRDAIYKEFVFKDFNQAFGFMSRVALRAEKMDHHPEWFNVYNKVQITLSTHDCGGLSQRDVSLATFIDQVSLM</sequence>
<dbReference type="FunFam" id="3.30.1360.20:FF:000001">
    <property type="entry name" value="Pterin-4-alpha-carbinolamine dehydratase 2"/>
    <property type="match status" value="1"/>
</dbReference>
<evidence type="ECO:0000256" key="13">
    <source>
        <dbReference type="ARBA" id="ARBA00023242"/>
    </source>
</evidence>
<accession>A0A3B3D4E9</accession>
<evidence type="ECO:0000256" key="9">
    <source>
        <dbReference type="ARBA" id="ARBA00023015"/>
    </source>
</evidence>
<keyword evidence="11" id="KW-0804">Transcription</keyword>
<evidence type="ECO:0000256" key="1">
    <source>
        <dbReference type="ARBA" id="ARBA00001554"/>
    </source>
</evidence>
<name>A0A3B3D4E9_ORYME</name>
<evidence type="ECO:0000256" key="14">
    <source>
        <dbReference type="ARBA" id="ARBA00030497"/>
    </source>
</evidence>
<dbReference type="NCBIfam" id="NF002020">
    <property type="entry name" value="PRK00823.1-5"/>
    <property type="match status" value="1"/>
</dbReference>
<evidence type="ECO:0000256" key="15">
    <source>
        <dbReference type="ARBA" id="ARBA00031023"/>
    </source>
</evidence>
<dbReference type="GeneTree" id="ENSGT00390000007221"/>
<comment type="function">
    <text evidence="19">Involved in tetrahydrobiopterin biosynthesis. Seems to both prevent the formation of 7-pterins and accelerate the formation of quinonoid-BH2. Coactivator for HNF1A-dependent transcription. Regulates the dimerization of homeodomain protein HNF1A and enhances its transcriptional activity. Also acts as a coactivator for HNF1B-dependent transcription.</text>
</comment>
<evidence type="ECO:0000256" key="5">
    <source>
        <dbReference type="ARBA" id="ARBA00013252"/>
    </source>
</evidence>
<evidence type="ECO:0000313" key="20">
    <source>
        <dbReference type="Ensembl" id="ENSOMEP00000024963.1"/>
    </source>
</evidence>
<dbReference type="Pfam" id="PF01329">
    <property type="entry name" value="Pterin_4a"/>
    <property type="match status" value="1"/>
</dbReference>
<evidence type="ECO:0000256" key="17">
    <source>
        <dbReference type="ARBA" id="ARBA00042558"/>
    </source>
</evidence>
<dbReference type="PANTHER" id="PTHR12599:SF13">
    <property type="entry name" value="PTERIN-4-ALPHA-CARBINOLAMINE DEHYDRATASE"/>
    <property type="match status" value="1"/>
</dbReference>
<reference evidence="20" key="2">
    <citation type="submission" date="2025-09" db="UniProtKB">
        <authorList>
            <consortium name="Ensembl"/>
        </authorList>
    </citation>
    <scope>IDENTIFICATION</scope>
</reference>